<accession>A0ABW4N9K9</accession>
<dbReference type="InterPro" id="IPR036942">
    <property type="entry name" value="Beta-barrel_TonB_sf"/>
</dbReference>
<keyword evidence="3" id="KW-0410">Iron transport</keyword>
<evidence type="ECO:0000256" key="6">
    <source>
        <dbReference type="ARBA" id="ARBA00023237"/>
    </source>
</evidence>
<feature type="domain" description="Secretin/TonB short N-terminal" evidence="10">
    <location>
        <begin position="55"/>
        <end position="106"/>
    </location>
</feature>
<feature type="signal peptide" evidence="9">
    <location>
        <begin position="1"/>
        <end position="28"/>
    </location>
</feature>
<sequence length="1055" mass="110768">MMNICLSAAARGLSATALVALTPAPAAAQAREVTVRIAPSPLGEAVTRFIAQTGRSVLYPSALVAGKRSRGVRGTFSADEALSLLLDGTGIGYRRTSAGAYALVARSPALPPPRPVAEPSPKPAPVPAPDIVVTGSRLGSGSFDAPTPVTSLDQGQLRNRAPDNIADAIFQLPQVRGSVVSNAIPSTSADLGTNGQNLVNMRNLGATRTLVLLDGRRLPKTNILGSTDLNILPQVLVKRIDVVTGGASASYGSEAVAGVVNLILDTGFTGLRANLNSGVTSYGDNGSIHASIAAGRHFADGRARLIASAEHVGEGPVGYSNRPNGRAWFDRATGAYVNPDAGPPRLRVVPDLRHPDASVGGLITSGSLRGLQFGPGGTLIPFDSGTTPMGQGTSGGDGGRVTAQTTPRSSRTSLFAHGEYDVATGQTLYAEAAYGRSYSYNVSFPQYQYLASGQFTIFRDNAFLPAPVVAMFAANPALDSFTVGRFSEDMPPLTNIGDTRYATIGAGAKGRLSAHWAYDASATWSRVQQNLDRIATINRNLYAAADAVVDATGRIVCRSNLAGGDPSCVPMNIFGPGAVSALAGDYVTGRNEGHTTFGQTALALNLRGDLGTKLALPAGPIAVALGLGYRSERVRRDVDALSASIVDCSTVRGCPAAMNTPGFYGGYLSYNPSPLAGRVIATEAYVEAGIPLLRDQRFARALSVTLAGRATRYNLSGDTYSWKVGASWRVDSDLRLRLTSSQDIRAPNPLELFGGGATSTSLSVLPATSAVYSGPTYTVVNRRFSGLGNPDLRPERGRTETVGGVYAPSWASGLQVAIDYYRIRITRAIDTPSNNQIIDGCYAGDRDYCGLLALDNGRTPVTAIGQITPGAVGFTIRATPSNIASLGTSGVDADVAYARAVGSGQLTVRLMGNYLLTATNSSLPPGNARLVGALEQNQSWPRWTGQLSAQYDSDTLGLFVQQRLISAGKRNANFVEGVDIASNRVPMIGYTDVTLRYRMAARSGGRGEVFLGVRNLFDRAPPSTAVALFTSAPITNFTLYDVLGRRFSAGWRQQW</sequence>
<protein>
    <submittedName>
        <fullName evidence="11">TonB-dependent receptor domain-containing protein</fullName>
    </submittedName>
</protein>
<dbReference type="Proteomes" id="UP001597283">
    <property type="component" value="Unassembled WGS sequence"/>
</dbReference>
<dbReference type="PANTHER" id="PTHR47234">
    <property type="match status" value="1"/>
</dbReference>
<dbReference type="Pfam" id="PF07660">
    <property type="entry name" value="STN"/>
    <property type="match status" value="1"/>
</dbReference>
<evidence type="ECO:0000256" key="7">
    <source>
        <dbReference type="RuleBase" id="RU003357"/>
    </source>
</evidence>
<dbReference type="Gene3D" id="2.40.170.20">
    <property type="entry name" value="TonB-dependent receptor, beta-barrel domain"/>
    <property type="match status" value="1"/>
</dbReference>
<reference evidence="12" key="1">
    <citation type="journal article" date="2019" name="Int. J. Syst. Evol. Microbiol.">
        <title>The Global Catalogue of Microorganisms (GCM) 10K type strain sequencing project: providing services to taxonomists for standard genome sequencing and annotation.</title>
        <authorList>
            <consortium name="The Broad Institute Genomics Platform"/>
            <consortium name="The Broad Institute Genome Sequencing Center for Infectious Disease"/>
            <person name="Wu L."/>
            <person name="Ma J."/>
        </authorList>
    </citation>
    <scope>NUCLEOTIDE SEQUENCE [LARGE SCALE GENOMIC DNA]</scope>
    <source>
        <strain evidence="12">Q85</strain>
    </source>
</reference>
<keyword evidence="11" id="KW-0675">Receptor</keyword>
<keyword evidence="3" id="KW-0406">Ion transport</keyword>
<dbReference type="RefSeq" id="WP_380937934.1">
    <property type="nucleotide sequence ID" value="NZ_JBHUFC010000001.1"/>
</dbReference>
<feature type="chain" id="PRO_5046873184" evidence="9">
    <location>
        <begin position="29"/>
        <end position="1055"/>
    </location>
</feature>
<keyword evidence="5 7" id="KW-0472">Membrane</keyword>
<keyword evidence="7" id="KW-0798">TonB box</keyword>
<evidence type="ECO:0000256" key="2">
    <source>
        <dbReference type="ARBA" id="ARBA00022448"/>
    </source>
</evidence>
<dbReference type="Gene3D" id="2.170.130.10">
    <property type="entry name" value="TonB-dependent receptor, plug domain"/>
    <property type="match status" value="1"/>
</dbReference>
<name>A0ABW4N9K9_9SPHN</name>
<keyword evidence="9" id="KW-0732">Signal</keyword>
<feature type="region of interest" description="Disordered" evidence="8">
    <location>
        <begin position="386"/>
        <end position="410"/>
    </location>
</feature>
<evidence type="ECO:0000256" key="8">
    <source>
        <dbReference type="SAM" id="MobiDB-lite"/>
    </source>
</evidence>
<comment type="subcellular location">
    <subcellularLocation>
        <location evidence="1 7">Cell outer membrane</location>
    </subcellularLocation>
</comment>
<proteinExistence type="inferred from homology"/>
<comment type="similarity">
    <text evidence="7">Belongs to the TonB-dependent receptor family.</text>
</comment>
<keyword evidence="12" id="KW-1185">Reference proteome</keyword>
<dbReference type="SUPFAM" id="SSF56935">
    <property type="entry name" value="Porins"/>
    <property type="match status" value="1"/>
</dbReference>
<dbReference type="EMBL" id="JBHUFC010000001">
    <property type="protein sequence ID" value="MFD1786189.1"/>
    <property type="molecule type" value="Genomic_DNA"/>
</dbReference>
<dbReference type="PANTHER" id="PTHR47234:SF3">
    <property type="entry name" value="SECRETIN_TONB SHORT N-TERMINAL DOMAIN-CONTAINING PROTEIN"/>
    <property type="match status" value="1"/>
</dbReference>
<dbReference type="Pfam" id="PF00593">
    <property type="entry name" value="TonB_dep_Rec_b-barrel"/>
    <property type="match status" value="1"/>
</dbReference>
<evidence type="ECO:0000256" key="3">
    <source>
        <dbReference type="ARBA" id="ARBA00022496"/>
    </source>
</evidence>
<dbReference type="InterPro" id="IPR012910">
    <property type="entry name" value="Plug_dom"/>
</dbReference>
<evidence type="ECO:0000256" key="4">
    <source>
        <dbReference type="ARBA" id="ARBA00023004"/>
    </source>
</evidence>
<organism evidence="11 12">
    <name type="scientific">Sphingomonas floccifaciens</name>
    <dbReference type="NCBI Taxonomy" id="1844115"/>
    <lineage>
        <taxon>Bacteria</taxon>
        <taxon>Pseudomonadati</taxon>
        <taxon>Pseudomonadota</taxon>
        <taxon>Alphaproteobacteria</taxon>
        <taxon>Sphingomonadales</taxon>
        <taxon>Sphingomonadaceae</taxon>
        <taxon>Sphingomonas</taxon>
    </lineage>
</organism>
<evidence type="ECO:0000313" key="12">
    <source>
        <dbReference type="Proteomes" id="UP001597283"/>
    </source>
</evidence>
<dbReference type="Pfam" id="PF07715">
    <property type="entry name" value="Plug"/>
    <property type="match status" value="1"/>
</dbReference>
<dbReference type="InterPro" id="IPR037066">
    <property type="entry name" value="Plug_dom_sf"/>
</dbReference>
<dbReference type="InterPro" id="IPR000531">
    <property type="entry name" value="Beta-barrel_TonB"/>
</dbReference>
<evidence type="ECO:0000259" key="10">
    <source>
        <dbReference type="SMART" id="SM00965"/>
    </source>
</evidence>
<evidence type="ECO:0000256" key="9">
    <source>
        <dbReference type="SAM" id="SignalP"/>
    </source>
</evidence>
<keyword evidence="2" id="KW-0813">Transport</keyword>
<evidence type="ECO:0000256" key="1">
    <source>
        <dbReference type="ARBA" id="ARBA00004442"/>
    </source>
</evidence>
<dbReference type="SMART" id="SM00965">
    <property type="entry name" value="STN"/>
    <property type="match status" value="1"/>
</dbReference>
<gene>
    <name evidence="11" type="ORF">ACFSC3_01255</name>
</gene>
<evidence type="ECO:0000313" key="11">
    <source>
        <dbReference type="EMBL" id="MFD1786189.1"/>
    </source>
</evidence>
<dbReference type="InterPro" id="IPR011662">
    <property type="entry name" value="Secretin/TonB_short_N"/>
</dbReference>
<dbReference type="Gene3D" id="3.55.50.30">
    <property type="match status" value="1"/>
</dbReference>
<keyword evidence="6" id="KW-0998">Cell outer membrane</keyword>
<keyword evidence="4" id="KW-0408">Iron</keyword>
<evidence type="ECO:0000256" key="5">
    <source>
        <dbReference type="ARBA" id="ARBA00023136"/>
    </source>
</evidence>
<comment type="caution">
    <text evidence="11">The sequence shown here is derived from an EMBL/GenBank/DDBJ whole genome shotgun (WGS) entry which is preliminary data.</text>
</comment>